<name>A0A5B7FGX0_PORTR</name>
<proteinExistence type="predicted"/>
<dbReference type="Proteomes" id="UP000324222">
    <property type="component" value="Unassembled WGS sequence"/>
</dbReference>
<comment type="caution">
    <text evidence="1">The sequence shown here is derived from an EMBL/GenBank/DDBJ whole genome shotgun (WGS) entry which is preliminary data.</text>
</comment>
<reference evidence="1 2" key="1">
    <citation type="submission" date="2019-05" db="EMBL/GenBank/DDBJ databases">
        <title>Another draft genome of Portunus trituberculatus and its Hox gene families provides insights of decapod evolution.</title>
        <authorList>
            <person name="Jeong J.-H."/>
            <person name="Song I."/>
            <person name="Kim S."/>
            <person name="Choi T."/>
            <person name="Kim D."/>
            <person name="Ryu S."/>
            <person name="Kim W."/>
        </authorList>
    </citation>
    <scope>NUCLEOTIDE SEQUENCE [LARGE SCALE GENOMIC DNA]</scope>
    <source>
        <tissue evidence="1">Muscle</tissue>
    </source>
</reference>
<sequence length="119" mass="13420">MDHHPPFPNHCHDDSSYSQCLVHGAQRALVHGELFSPVPSQSRDLYTPSTRLYGRIPYLSIKTSPPSIIYLTIMKLEAAEEKKDLLAVLCLGPQAEPDSLRQVWANCGPPQEFMRPDKH</sequence>
<evidence type="ECO:0000313" key="1">
    <source>
        <dbReference type="EMBL" id="MPC44363.1"/>
    </source>
</evidence>
<organism evidence="1 2">
    <name type="scientific">Portunus trituberculatus</name>
    <name type="common">Swimming crab</name>
    <name type="synonym">Neptunus trituberculatus</name>
    <dbReference type="NCBI Taxonomy" id="210409"/>
    <lineage>
        <taxon>Eukaryota</taxon>
        <taxon>Metazoa</taxon>
        <taxon>Ecdysozoa</taxon>
        <taxon>Arthropoda</taxon>
        <taxon>Crustacea</taxon>
        <taxon>Multicrustacea</taxon>
        <taxon>Malacostraca</taxon>
        <taxon>Eumalacostraca</taxon>
        <taxon>Eucarida</taxon>
        <taxon>Decapoda</taxon>
        <taxon>Pleocyemata</taxon>
        <taxon>Brachyura</taxon>
        <taxon>Eubrachyura</taxon>
        <taxon>Portunoidea</taxon>
        <taxon>Portunidae</taxon>
        <taxon>Portuninae</taxon>
        <taxon>Portunus</taxon>
    </lineage>
</organism>
<keyword evidence="2" id="KW-1185">Reference proteome</keyword>
<dbReference type="EMBL" id="VSRR010006244">
    <property type="protein sequence ID" value="MPC44363.1"/>
    <property type="molecule type" value="Genomic_DNA"/>
</dbReference>
<gene>
    <name evidence="1" type="ORF">E2C01_038036</name>
</gene>
<dbReference type="AlphaFoldDB" id="A0A5B7FGX0"/>
<protein>
    <submittedName>
        <fullName evidence="1">Uncharacterized protein</fullName>
    </submittedName>
</protein>
<evidence type="ECO:0000313" key="2">
    <source>
        <dbReference type="Proteomes" id="UP000324222"/>
    </source>
</evidence>
<accession>A0A5B7FGX0</accession>